<dbReference type="OrthoDB" id="9808813at2"/>
<dbReference type="FunFam" id="3.30.1490.100:FF:000004">
    <property type="entry name" value="DNA polymerase IV"/>
    <property type="match status" value="1"/>
</dbReference>
<dbReference type="NCBIfam" id="NF002677">
    <property type="entry name" value="PRK02406.1"/>
    <property type="match status" value="1"/>
</dbReference>
<gene>
    <name evidence="17 20" type="primary">dinB</name>
    <name evidence="20" type="ORF">GRI65_14195</name>
</gene>
<evidence type="ECO:0000256" key="15">
    <source>
        <dbReference type="ARBA" id="ARBA00025589"/>
    </source>
</evidence>
<comment type="subunit">
    <text evidence="3 17">Monomer.</text>
</comment>
<evidence type="ECO:0000256" key="6">
    <source>
        <dbReference type="ARBA" id="ARBA00022679"/>
    </source>
</evidence>
<reference evidence="20 21" key="1">
    <citation type="submission" date="2019-12" db="EMBL/GenBank/DDBJ databases">
        <title>Genomic-based taxomic classification of the family Erythrobacteraceae.</title>
        <authorList>
            <person name="Xu L."/>
        </authorList>
    </citation>
    <scope>NUCLEOTIDE SEQUENCE [LARGE SCALE GENOMIC DNA]</scope>
    <source>
        <strain evidence="20 21">KCTC 42453</strain>
    </source>
</reference>
<keyword evidence="13 17" id="KW-0238">DNA-binding</keyword>
<dbReference type="EC" id="2.7.7.7" evidence="17"/>
<dbReference type="Gene3D" id="3.30.70.270">
    <property type="match status" value="1"/>
</dbReference>
<feature type="binding site" evidence="17">
    <location>
        <position position="34"/>
    </location>
    <ligand>
        <name>Mg(2+)</name>
        <dbReference type="ChEBI" id="CHEBI:18420"/>
    </ligand>
</feature>
<dbReference type="SUPFAM" id="SSF100879">
    <property type="entry name" value="Lesion bypass DNA polymerase (Y-family), little finger domain"/>
    <property type="match status" value="1"/>
</dbReference>
<dbReference type="GO" id="GO:0000287">
    <property type="term" value="F:magnesium ion binding"/>
    <property type="evidence" value="ECO:0007669"/>
    <property type="project" value="UniProtKB-UniRule"/>
</dbReference>
<feature type="region of interest" description="Disordered" evidence="18">
    <location>
        <begin position="1"/>
        <end position="23"/>
    </location>
</feature>
<keyword evidence="7 17" id="KW-0548">Nucleotidyltransferase</keyword>
<comment type="caution">
    <text evidence="20">The sequence shown here is derived from an EMBL/GenBank/DDBJ whole genome shotgun (WGS) entry which is preliminary data.</text>
</comment>
<keyword evidence="12 17" id="KW-0239">DNA-directed DNA polymerase</keyword>
<sequence length="390" mass="42689">MDHENPQSDAAEPANDGHSLEEESSGLRKIIHVDMDAFFASVEQRDNPELRGKPVAVGGAGGRGVVAAASYEARKFGVRSAMPSVTAKRLCPDLIFCKSHFETYREVSQQIRAIFRHFTPHVEPLSLDEAYLDVSDDLRGIGSATRIAQLIRKRIQEETQLTASAGVSYNKFLAKLASDQNKPDGLCVIRPGEGAAFVAALPVRRFHGIGPKGAEKMARLGIETGADLAAKDIKFLRSNFGSFADYLFRAARGIDLRPVRANRIRKSVGGERTFNEDISSGAALRDTLERIVDIVWERIENAKAEGRTITLKMKFNDFTQVTRARSLPRNVTDKDEFRSIGRALLEEMLPLPMPIRLMGLTLSNLAGSNTDGSGEKAAGPGRDVAQLSLL</sequence>
<dbReference type="InterPro" id="IPR001126">
    <property type="entry name" value="UmuC"/>
</dbReference>
<dbReference type="PROSITE" id="PS50173">
    <property type="entry name" value="UMUC"/>
    <property type="match status" value="1"/>
</dbReference>
<comment type="similarity">
    <text evidence="2 17">Belongs to the DNA polymerase type-Y family.</text>
</comment>
<dbReference type="GO" id="GO:0006281">
    <property type="term" value="P:DNA repair"/>
    <property type="evidence" value="ECO:0007669"/>
    <property type="project" value="UniProtKB-UniRule"/>
</dbReference>
<dbReference type="Pfam" id="PF11798">
    <property type="entry name" value="IMS_HHH"/>
    <property type="match status" value="1"/>
</dbReference>
<keyword evidence="10 17" id="KW-0227">DNA damage</keyword>
<comment type="cofactor">
    <cofactor evidence="17">
        <name>Mg(2+)</name>
        <dbReference type="ChEBI" id="CHEBI:18420"/>
    </cofactor>
    <text evidence="17">Binds 2 magnesium ions per subunit.</text>
</comment>
<dbReference type="Pfam" id="PF00817">
    <property type="entry name" value="IMS"/>
    <property type="match status" value="1"/>
</dbReference>
<dbReference type="PANTHER" id="PTHR11076:SF33">
    <property type="entry name" value="DNA POLYMERASE KAPPA"/>
    <property type="match status" value="1"/>
</dbReference>
<evidence type="ECO:0000256" key="11">
    <source>
        <dbReference type="ARBA" id="ARBA00022842"/>
    </source>
</evidence>
<dbReference type="FunFam" id="3.40.1170.60:FF:000001">
    <property type="entry name" value="DNA polymerase IV"/>
    <property type="match status" value="1"/>
</dbReference>
<dbReference type="GO" id="GO:0042276">
    <property type="term" value="P:error-prone translesion synthesis"/>
    <property type="evidence" value="ECO:0007669"/>
    <property type="project" value="TreeGrafter"/>
</dbReference>
<feature type="binding site" evidence="17">
    <location>
        <position position="128"/>
    </location>
    <ligand>
        <name>Mg(2+)</name>
        <dbReference type="ChEBI" id="CHEBI:18420"/>
    </ligand>
</feature>
<dbReference type="GO" id="GO:0003887">
    <property type="term" value="F:DNA-directed DNA polymerase activity"/>
    <property type="evidence" value="ECO:0007669"/>
    <property type="project" value="UniProtKB-UniRule"/>
</dbReference>
<dbReference type="PANTHER" id="PTHR11076">
    <property type="entry name" value="DNA REPAIR POLYMERASE UMUC / TRANSFERASE FAMILY MEMBER"/>
    <property type="match status" value="1"/>
</dbReference>
<evidence type="ECO:0000256" key="16">
    <source>
        <dbReference type="ARBA" id="ARBA00049244"/>
    </source>
</evidence>
<evidence type="ECO:0000256" key="7">
    <source>
        <dbReference type="ARBA" id="ARBA00022695"/>
    </source>
</evidence>
<feature type="site" description="Substrate discrimination" evidence="17">
    <location>
        <position position="39"/>
    </location>
</feature>
<dbReference type="GO" id="GO:0009432">
    <property type="term" value="P:SOS response"/>
    <property type="evidence" value="ECO:0007669"/>
    <property type="project" value="TreeGrafter"/>
</dbReference>
<feature type="active site" evidence="17">
    <location>
        <position position="129"/>
    </location>
</feature>
<dbReference type="GO" id="GO:0005829">
    <property type="term" value="C:cytosol"/>
    <property type="evidence" value="ECO:0007669"/>
    <property type="project" value="TreeGrafter"/>
</dbReference>
<dbReference type="GO" id="GO:0003684">
    <property type="term" value="F:damaged DNA binding"/>
    <property type="evidence" value="ECO:0007669"/>
    <property type="project" value="InterPro"/>
</dbReference>
<keyword evidence="8 17" id="KW-0235">DNA replication</keyword>
<evidence type="ECO:0000256" key="8">
    <source>
        <dbReference type="ARBA" id="ARBA00022705"/>
    </source>
</evidence>
<evidence type="ECO:0000256" key="5">
    <source>
        <dbReference type="ARBA" id="ARBA00022490"/>
    </source>
</evidence>
<evidence type="ECO:0000256" key="12">
    <source>
        <dbReference type="ARBA" id="ARBA00022932"/>
    </source>
</evidence>
<evidence type="ECO:0000256" key="1">
    <source>
        <dbReference type="ARBA" id="ARBA00004496"/>
    </source>
</evidence>
<keyword evidence="4 17" id="KW-0515">Mutator protein</keyword>
<evidence type="ECO:0000256" key="17">
    <source>
        <dbReference type="HAMAP-Rule" id="MF_01113"/>
    </source>
</evidence>
<evidence type="ECO:0000256" key="3">
    <source>
        <dbReference type="ARBA" id="ARBA00011245"/>
    </source>
</evidence>
<organism evidence="20 21">
    <name type="scientific">Allopontixanthobacter sediminis</name>
    <dbReference type="NCBI Taxonomy" id="1689985"/>
    <lineage>
        <taxon>Bacteria</taxon>
        <taxon>Pseudomonadati</taxon>
        <taxon>Pseudomonadota</taxon>
        <taxon>Alphaproteobacteria</taxon>
        <taxon>Sphingomonadales</taxon>
        <taxon>Erythrobacteraceae</taxon>
        <taxon>Allopontixanthobacter</taxon>
    </lineage>
</organism>
<evidence type="ECO:0000256" key="2">
    <source>
        <dbReference type="ARBA" id="ARBA00010945"/>
    </source>
</evidence>
<dbReference type="InterPro" id="IPR022880">
    <property type="entry name" value="DNApol_IV"/>
</dbReference>
<dbReference type="RefSeq" id="WP_160757239.1">
    <property type="nucleotide sequence ID" value="NZ_WTYL01000004.1"/>
</dbReference>
<accession>A0A845B5F9</accession>
<dbReference type="Gene3D" id="3.30.1490.100">
    <property type="entry name" value="DNA polymerase, Y-family, little finger domain"/>
    <property type="match status" value="1"/>
</dbReference>
<comment type="catalytic activity">
    <reaction evidence="16 17">
        <text>DNA(n) + a 2'-deoxyribonucleoside 5'-triphosphate = DNA(n+1) + diphosphate</text>
        <dbReference type="Rhea" id="RHEA:22508"/>
        <dbReference type="Rhea" id="RHEA-COMP:17339"/>
        <dbReference type="Rhea" id="RHEA-COMP:17340"/>
        <dbReference type="ChEBI" id="CHEBI:33019"/>
        <dbReference type="ChEBI" id="CHEBI:61560"/>
        <dbReference type="ChEBI" id="CHEBI:173112"/>
        <dbReference type="EC" id="2.7.7.7"/>
    </reaction>
</comment>
<dbReference type="InterPro" id="IPR017961">
    <property type="entry name" value="DNA_pol_Y-fam_little_finger"/>
</dbReference>
<dbReference type="Pfam" id="PF11799">
    <property type="entry name" value="IMS_C"/>
    <property type="match status" value="1"/>
</dbReference>
<evidence type="ECO:0000313" key="21">
    <source>
        <dbReference type="Proteomes" id="UP000431922"/>
    </source>
</evidence>
<dbReference type="Proteomes" id="UP000431922">
    <property type="component" value="Unassembled WGS sequence"/>
</dbReference>
<comment type="subcellular location">
    <subcellularLocation>
        <location evidence="1 17">Cytoplasm</location>
    </subcellularLocation>
</comment>
<dbReference type="InterPro" id="IPR050116">
    <property type="entry name" value="DNA_polymerase-Y"/>
</dbReference>
<dbReference type="HAMAP" id="MF_01113">
    <property type="entry name" value="DNApol_IV"/>
    <property type="match status" value="1"/>
</dbReference>
<evidence type="ECO:0000256" key="4">
    <source>
        <dbReference type="ARBA" id="ARBA00022457"/>
    </source>
</evidence>
<evidence type="ECO:0000256" key="9">
    <source>
        <dbReference type="ARBA" id="ARBA00022723"/>
    </source>
</evidence>
<evidence type="ECO:0000256" key="10">
    <source>
        <dbReference type="ARBA" id="ARBA00022763"/>
    </source>
</evidence>
<keyword evidence="9 17" id="KW-0479">Metal-binding</keyword>
<dbReference type="InterPro" id="IPR024728">
    <property type="entry name" value="PolY_HhH_motif"/>
</dbReference>
<dbReference type="Gene3D" id="1.10.150.20">
    <property type="entry name" value="5' to 3' exonuclease, C-terminal subdomain"/>
    <property type="match status" value="1"/>
</dbReference>
<keyword evidence="5 17" id="KW-0963">Cytoplasm</keyword>
<dbReference type="EMBL" id="WTYL01000004">
    <property type="protein sequence ID" value="MXP45600.1"/>
    <property type="molecule type" value="Genomic_DNA"/>
</dbReference>
<protein>
    <recommendedName>
        <fullName evidence="17">DNA polymerase IV</fullName>
        <shortName evidence="17">Pol IV</shortName>
        <ecNumber evidence="17">2.7.7.7</ecNumber>
    </recommendedName>
</protein>
<keyword evidence="11 17" id="KW-0460">Magnesium</keyword>
<proteinExistence type="inferred from homology"/>
<dbReference type="GO" id="GO:0006261">
    <property type="term" value="P:DNA-templated DNA replication"/>
    <property type="evidence" value="ECO:0007669"/>
    <property type="project" value="UniProtKB-UniRule"/>
</dbReference>
<evidence type="ECO:0000259" key="19">
    <source>
        <dbReference type="PROSITE" id="PS50173"/>
    </source>
</evidence>
<evidence type="ECO:0000256" key="14">
    <source>
        <dbReference type="ARBA" id="ARBA00023204"/>
    </source>
</evidence>
<evidence type="ECO:0000256" key="13">
    <source>
        <dbReference type="ARBA" id="ARBA00023125"/>
    </source>
</evidence>
<dbReference type="AlphaFoldDB" id="A0A845B5F9"/>
<dbReference type="SUPFAM" id="SSF56672">
    <property type="entry name" value="DNA/RNA polymerases"/>
    <property type="match status" value="1"/>
</dbReference>
<dbReference type="InterPro" id="IPR043128">
    <property type="entry name" value="Rev_trsase/Diguanyl_cyclase"/>
</dbReference>
<keyword evidence="14 17" id="KW-0234">DNA repair</keyword>
<dbReference type="InterPro" id="IPR036775">
    <property type="entry name" value="DNA_pol_Y-fam_lit_finger_sf"/>
</dbReference>
<dbReference type="CDD" id="cd03586">
    <property type="entry name" value="PolY_Pol_IV_kappa"/>
    <property type="match status" value="1"/>
</dbReference>
<evidence type="ECO:0000256" key="18">
    <source>
        <dbReference type="SAM" id="MobiDB-lite"/>
    </source>
</evidence>
<keyword evidence="21" id="KW-1185">Reference proteome</keyword>
<dbReference type="Gene3D" id="3.40.1170.60">
    <property type="match status" value="1"/>
</dbReference>
<name>A0A845B5F9_9SPHN</name>
<evidence type="ECO:0000313" key="20">
    <source>
        <dbReference type="EMBL" id="MXP45600.1"/>
    </source>
</evidence>
<keyword evidence="6 17" id="KW-0808">Transferase</keyword>
<feature type="domain" description="UmuC" evidence="19">
    <location>
        <begin position="30"/>
        <end position="210"/>
    </location>
</feature>
<comment type="function">
    <text evidence="15 17">Poorly processive, error-prone DNA polymerase involved in untargeted mutagenesis. Copies undamaged DNA at stalled replication forks, which arise in vivo from mismatched or misaligned primer ends. These misaligned primers can be extended by PolIV. Exhibits no 3'-5' exonuclease (proofreading) activity. May be involved in translesional synthesis, in conjunction with the beta clamp from PolIII.</text>
</comment>
<dbReference type="InterPro" id="IPR043502">
    <property type="entry name" value="DNA/RNA_pol_sf"/>
</dbReference>